<organism evidence="2 3">
    <name type="scientific">Panagrellus redivivus</name>
    <name type="common">Microworm</name>
    <dbReference type="NCBI Taxonomy" id="6233"/>
    <lineage>
        <taxon>Eukaryota</taxon>
        <taxon>Metazoa</taxon>
        <taxon>Ecdysozoa</taxon>
        <taxon>Nematoda</taxon>
        <taxon>Chromadorea</taxon>
        <taxon>Rhabditida</taxon>
        <taxon>Tylenchina</taxon>
        <taxon>Panagrolaimomorpha</taxon>
        <taxon>Panagrolaimoidea</taxon>
        <taxon>Panagrolaimidae</taxon>
        <taxon>Panagrellus</taxon>
    </lineage>
</organism>
<dbReference type="Proteomes" id="UP000492821">
    <property type="component" value="Unassembled WGS sequence"/>
</dbReference>
<feature type="compositionally biased region" description="Basic and acidic residues" evidence="1">
    <location>
        <begin position="1"/>
        <end position="10"/>
    </location>
</feature>
<dbReference type="AlphaFoldDB" id="A0A7E4VY67"/>
<keyword evidence="2" id="KW-1185">Reference proteome</keyword>
<sequence>MFSDKDDKGKPPRKPPISNQLQRRNEATAAHLEPTRNDVSVKTSFRALRILSTSKSSEKCQRSMNQIRVTENEDLPHAKTKRRAMSIKRMKEKRKHYGQMKESRWRPEEARTPGSSFE</sequence>
<proteinExistence type="predicted"/>
<protein>
    <submittedName>
        <fullName evidence="3">BZIP domain-containing protein</fullName>
    </submittedName>
</protein>
<evidence type="ECO:0000256" key="1">
    <source>
        <dbReference type="SAM" id="MobiDB-lite"/>
    </source>
</evidence>
<evidence type="ECO:0000313" key="2">
    <source>
        <dbReference type="Proteomes" id="UP000492821"/>
    </source>
</evidence>
<reference evidence="3" key="2">
    <citation type="submission" date="2020-10" db="UniProtKB">
        <authorList>
            <consortium name="WormBaseParasite"/>
        </authorList>
    </citation>
    <scope>IDENTIFICATION</scope>
</reference>
<reference evidence="2" key="1">
    <citation type="journal article" date="2013" name="Genetics">
        <title>The draft genome and transcriptome of Panagrellus redivivus are shaped by the harsh demands of a free-living lifestyle.</title>
        <authorList>
            <person name="Srinivasan J."/>
            <person name="Dillman A.R."/>
            <person name="Macchietto M.G."/>
            <person name="Heikkinen L."/>
            <person name="Lakso M."/>
            <person name="Fracchia K.M."/>
            <person name="Antoshechkin I."/>
            <person name="Mortazavi A."/>
            <person name="Wong G."/>
            <person name="Sternberg P.W."/>
        </authorList>
    </citation>
    <scope>NUCLEOTIDE SEQUENCE [LARGE SCALE GENOMIC DNA]</scope>
    <source>
        <strain evidence="2">MT8872</strain>
    </source>
</reference>
<feature type="region of interest" description="Disordered" evidence="1">
    <location>
        <begin position="91"/>
        <end position="118"/>
    </location>
</feature>
<evidence type="ECO:0000313" key="3">
    <source>
        <dbReference type="WBParaSite" id="Pan_g425.t1"/>
    </source>
</evidence>
<name>A0A7E4VY67_PANRE</name>
<feature type="compositionally biased region" description="Basic and acidic residues" evidence="1">
    <location>
        <begin position="99"/>
        <end position="111"/>
    </location>
</feature>
<dbReference type="WBParaSite" id="Pan_g425.t1">
    <property type="protein sequence ID" value="Pan_g425.t1"/>
    <property type="gene ID" value="Pan_g425"/>
</dbReference>
<feature type="region of interest" description="Disordered" evidence="1">
    <location>
        <begin position="1"/>
        <end position="24"/>
    </location>
</feature>
<accession>A0A7E4VY67</accession>